<dbReference type="InterPro" id="IPR011547">
    <property type="entry name" value="SLC26A/SulP_dom"/>
</dbReference>
<feature type="transmembrane region" description="Helical" evidence="5">
    <location>
        <begin position="321"/>
        <end position="341"/>
    </location>
</feature>
<gene>
    <name evidence="7" type="ORF">DFR35_1805</name>
</gene>
<feature type="transmembrane region" description="Helical" evidence="5">
    <location>
        <begin position="203"/>
        <end position="226"/>
    </location>
</feature>
<dbReference type="InterPro" id="IPR036513">
    <property type="entry name" value="STAS_dom_sf"/>
</dbReference>
<protein>
    <submittedName>
        <fullName evidence="7">High affinity sulfate transporter 1</fullName>
    </submittedName>
</protein>
<dbReference type="OrthoDB" id="9177189at2"/>
<dbReference type="RefSeq" id="WP_121241766.1">
    <property type="nucleotide sequence ID" value="NZ_BHVV01000008.1"/>
</dbReference>
<organism evidence="7 8">
    <name type="scientific">Sulfurisoma sediminicola</name>
    <dbReference type="NCBI Taxonomy" id="1381557"/>
    <lineage>
        <taxon>Bacteria</taxon>
        <taxon>Pseudomonadati</taxon>
        <taxon>Pseudomonadota</taxon>
        <taxon>Betaproteobacteria</taxon>
        <taxon>Nitrosomonadales</taxon>
        <taxon>Sterolibacteriaceae</taxon>
        <taxon>Sulfurisoma</taxon>
    </lineage>
</organism>
<feature type="transmembrane region" description="Helical" evidence="5">
    <location>
        <begin position="97"/>
        <end position="114"/>
    </location>
</feature>
<evidence type="ECO:0000313" key="8">
    <source>
        <dbReference type="Proteomes" id="UP000268908"/>
    </source>
</evidence>
<dbReference type="InterPro" id="IPR001902">
    <property type="entry name" value="SLC26A/SulP_fam"/>
</dbReference>
<reference evidence="7 8" key="1">
    <citation type="submission" date="2018-10" db="EMBL/GenBank/DDBJ databases">
        <title>Genomic Encyclopedia of Type Strains, Phase IV (KMG-IV): sequencing the most valuable type-strain genomes for metagenomic binning, comparative biology and taxonomic classification.</title>
        <authorList>
            <person name="Goeker M."/>
        </authorList>
    </citation>
    <scope>NUCLEOTIDE SEQUENCE [LARGE SCALE GENOMIC DNA]</scope>
    <source>
        <strain evidence="7 8">DSM 26916</strain>
    </source>
</reference>
<evidence type="ECO:0000259" key="6">
    <source>
        <dbReference type="PROSITE" id="PS50801"/>
    </source>
</evidence>
<dbReference type="SUPFAM" id="SSF52091">
    <property type="entry name" value="SpoIIaa-like"/>
    <property type="match status" value="1"/>
</dbReference>
<dbReference type="GO" id="GO:0016020">
    <property type="term" value="C:membrane"/>
    <property type="evidence" value="ECO:0007669"/>
    <property type="project" value="UniProtKB-SubCell"/>
</dbReference>
<dbReference type="AlphaFoldDB" id="A0A497XEL8"/>
<feature type="transmembrane region" description="Helical" evidence="5">
    <location>
        <begin position="45"/>
        <end position="62"/>
    </location>
</feature>
<dbReference type="Proteomes" id="UP000268908">
    <property type="component" value="Unassembled WGS sequence"/>
</dbReference>
<dbReference type="PROSITE" id="PS50801">
    <property type="entry name" value="STAS"/>
    <property type="match status" value="1"/>
</dbReference>
<evidence type="ECO:0000256" key="1">
    <source>
        <dbReference type="ARBA" id="ARBA00004141"/>
    </source>
</evidence>
<keyword evidence="3 5" id="KW-1133">Transmembrane helix</keyword>
<dbReference type="InterPro" id="IPR002645">
    <property type="entry name" value="STAS_dom"/>
</dbReference>
<feature type="domain" description="STAS" evidence="6">
    <location>
        <begin position="433"/>
        <end position="546"/>
    </location>
</feature>
<comment type="subcellular location">
    <subcellularLocation>
        <location evidence="1">Membrane</location>
        <topology evidence="1">Multi-pass membrane protein</topology>
    </subcellularLocation>
</comment>
<feature type="transmembrane region" description="Helical" evidence="5">
    <location>
        <begin position="174"/>
        <end position="196"/>
    </location>
</feature>
<dbReference type="GO" id="GO:0055085">
    <property type="term" value="P:transmembrane transport"/>
    <property type="evidence" value="ECO:0007669"/>
    <property type="project" value="InterPro"/>
</dbReference>
<comment type="caution">
    <text evidence="7">The sequence shown here is derived from an EMBL/GenBank/DDBJ whole genome shotgun (WGS) entry which is preliminary data.</text>
</comment>
<dbReference type="EMBL" id="RCCI01000005">
    <property type="protein sequence ID" value="RLJ65149.1"/>
    <property type="molecule type" value="Genomic_DNA"/>
</dbReference>
<dbReference type="CDD" id="cd07042">
    <property type="entry name" value="STAS_SulP_like_sulfate_transporter"/>
    <property type="match status" value="1"/>
</dbReference>
<feature type="transmembrane region" description="Helical" evidence="5">
    <location>
        <begin position="121"/>
        <end position="144"/>
    </location>
</feature>
<feature type="transmembrane region" description="Helical" evidence="5">
    <location>
        <begin position="377"/>
        <end position="410"/>
    </location>
</feature>
<proteinExistence type="predicted"/>
<feature type="transmembrane region" description="Helical" evidence="5">
    <location>
        <begin position="246"/>
        <end position="270"/>
    </location>
</feature>
<evidence type="ECO:0000256" key="3">
    <source>
        <dbReference type="ARBA" id="ARBA00022989"/>
    </source>
</evidence>
<dbReference type="Pfam" id="PF01740">
    <property type="entry name" value="STAS"/>
    <property type="match status" value="1"/>
</dbReference>
<sequence>MNENSERPQQRLRGGWNADLLPGLTTAAVVVPKALAYATIAQLPVQAGLFAALVPMVVYAVLGTSRLLSVSTTTPIAILCATAIGEALRADPGLDPLTAAATLSVLVGLMLMGARVLKLGFLANFISEPVLTGFKAGVGFVIVVDQLPKLLGIHIHKEGFFRDVASIVGHVPELSWPTLAVALGTLAVIGLAHRFLPRSPAPLLAVAAGITVSAVVGLEAAGVSVVGAIQGGLPVPQLPQPSLFEAMWPAAAGIALISFTESIAAARAFVRPEDPPIDANRELLALGAANVAGAFIGSMPAGGGTSQTAVNLNAGAQTQASSLVVAAAAFATLLFLAPVLALMPHATLAAVVVAYSIGLIAPAEFEAIRKVRTMEFHWALYACLGVMMLGTLKGILVAIVLSLVGLMSMANNPRVSEIRRKPGTNVFRPIAPEHAGDEEISDMLIVRPEGRIYFGNAAVVVAKVSELARVRPPQVLLFDCAAMPGLEYTSLKMLVESEERLRRQNVELWLAALNPEVLDLVRRTPLAERLGRERMFFTVEQAVAAFEARASGANQPGVGLS</sequence>
<dbReference type="PANTHER" id="PTHR11814">
    <property type="entry name" value="SULFATE TRANSPORTER"/>
    <property type="match status" value="1"/>
</dbReference>
<evidence type="ECO:0000313" key="7">
    <source>
        <dbReference type="EMBL" id="RLJ65149.1"/>
    </source>
</evidence>
<feature type="transmembrane region" description="Helical" evidence="5">
    <location>
        <begin position="282"/>
        <end position="301"/>
    </location>
</feature>
<evidence type="ECO:0000256" key="2">
    <source>
        <dbReference type="ARBA" id="ARBA00022692"/>
    </source>
</evidence>
<keyword evidence="2 5" id="KW-0812">Transmembrane</keyword>
<dbReference type="Pfam" id="PF00916">
    <property type="entry name" value="Sulfate_transp"/>
    <property type="match status" value="1"/>
</dbReference>
<keyword evidence="8" id="KW-1185">Reference proteome</keyword>
<evidence type="ECO:0000256" key="5">
    <source>
        <dbReference type="SAM" id="Phobius"/>
    </source>
</evidence>
<dbReference type="Gene3D" id="3.30.750.24">
    <property type="entry name" value="STAS domain"/>
    <property type="match status" value="1"/>
</dbReference>
<evidence type="ECO:0000256" key="4">
    <source>
        <dbReference type="ARBA" id="ARBA00023136"/>
    </source>
</evidence>
<accession>A0A497XEL8</accession>
<keyword evidence="4 5" id="KW-0472">Membrane</keyword>
<name>A0A497XEL8_9PROT</name>
<feature type="transmembrane region" description="Helical" evidence="5">
    <location>
        <begin position="67"/>
        <end position="85"/>
    </location>
</feature>